<name>E1ST56_FERBD</name>
<reference evidence="1 2" key="1">
    <citation type="journal article" date="2010" name="Stand. Genomic Sci.">
        <title>Complete genome sequence of Ferrimonas balearica type strain (PAT).</title>
        <authorList>
            <person name="Nolan M."/>
            <person name="Sikorski J."/>
            <person name="Davenport K."/>
            <person name="Lucas S."/>
            <person name="Glavina Del Rio T."/>
            <person name="Tice H."/>
            <person name="Cheng J."/>
            <person name="Goodwin L."/>
            <person name="Pitluck S."/>
            <person name="Liolios K."/>
            <person name="Ivanova N."/>
            <person name="Mavromatis K."/>
            <person name="Ovchinnikova G."/>
            <person name="Pati A."/>
            <person name="Chen A."/>
            <person name="Palaniappan K."/>
            <person name="Land M."/>
            <person name="Hauser L."/>
            <person name="Chang Y."/>
            <person name="Jeffries C."/>
            <person name="Tapia R."/>
            <person name="Brettin T."/>
            <person name="Detter J."/>
            <person name="Han C."/>
            <person name="Yasawong M."/>
            <person name="Rohde M."/>
            <person name="Tindall B."/>
            <person name="Goker M."/>
            <person name="Woyke T."/>
            <person name="Bristow J."/>
            <person name="Eisen J."/>
            <person name="Markowitz V."/>
            <person name="Hugenholtz P."/>
            <person name="Kyrpides N."/>
            <person name="Klenk H."/>
            <person name="Lapidus A."/>
        </authorList>
    </citation>
    <scope>NUCLEOTIDE SEQUENCE [LARGE SCALE GENOMIC DNA]</scope>
    <source>
        <strain evidence="2">DSM 9799 / CCM 4581 / KCTC 23876 / PAT</strain>
    </source>
</reference>
<evidence type="ECO:0000313" key="1">
    <source>
        <dbReference type="EMBL" id="ADN76103.1"/>
    </source>
</evidence>
<gene>
    <name evidence="1" type="ordered locus">Fbal_1900</name>
</gene>
<accession>E1ST56</accession>
<proteinExistence type="predicted"/>
<dbReference type="HOGENOM" id="CLU_2824763_0_0_6"/>
<dbReference type="EMBL" id="CP002209">
    <property type="protein sequence ID" value="ADN76103.1"/>
    <property type="molecule type" value="Genomic_DNA"/>
</dbReference>
<dbReference type="AlphaFoldDB" id="E1ST56"/>
<organism evidence="1 2">
    <name type="scientific">Ferrimonas balearica (strain DSM 9799 / CCM 4581 / KCTC 23876 / PAT)</name>
    <dbReference type="NCBI Taxonomy" id="550540"/>
    <lineage>
        <taxon>Bacteria</taxon>
        <taxon>Pseudomonadati</taxon>
        <taxon>Pseudomonadota</taxon>
        <taxon>Gammaproteobacteria</taxon>
        <taxon>Alteromonadales</taxon>
        <taxon>Ferrimonadaceae</taxon>
        <taxon>Ferrimonas</taxon>
    </lineage>
</organism>
<sequence>MSVMGLRFNLLAQRAADKGYGIKVNQHHPERYDLYALSDHSHDHSVYDISYEALLEELQEIEEEDS</sequence>
<evidence type="ECO:0000313" key="2">
    <source>
        <dbReference type="Proteomes" id="UP000006683"/>
    </source>
</evidence>
<protein>
    <submittedName>
        <fullName evidence="1">Uncharacterized protein</fullName>
    </submittedName>
</protein>
<dbReference type="Proteomes" id="UP000006683">
    <property type="component" value="Chromosome"/>
</dbReference>
<dbReference type="KEGG" id="fbl:Fbal_1900"/>
<keyword evidence="2" id="KW-1185">Reference proteome</keyword>